<proteinExistence type="predicted"/>
<dbReference type="STRING" id="583355.Caka_0383"/>
<dbReference type="InterPro" id="IPR018060">
    <property type="entry name" value="HTH_AraC"/>
</dbReference>
<dbReference type="AlphaFoldDB" id="D5EMK2"/>
<dbReference type="GO" id="GO:0003700">
    <property type="term" value="F:DNA-binding transcription factor activity"/>
    <property type="evidence" value="ECO:0007669"/>
    <property type="project" value="InterPro"/>
</dbReference>
<dbReference type="SUPFAM" id="SSF46689">
    <property type="entry name" value="Homeodomain-like"/>
    <property type="match status" value="2"/>
</dbReference>
<dbReference type="PANTHER" id="PTHR43280:SF31">
    <property type="entry name" value="TRANSCRIPTIONAL REGULATORY PROTEIN"/>
    <property type="match status" value="1"/>
</dbReference>
<dbReference type="InterPro" id="IPR009057">
    <property type="entry name" value="Homeodomain-like_sf"/>
</dbReference>
<protein>
    <submittedName>
        <fullName evidence="5">Transcriptional regulator, AraC family</fullName>
    </submittedName>
</protein>
<dbReference type="KEGG" id="caa:Caka_0383"/>
<dbReference type="PROSITE" id="PS01124">
    <property type="entry name" value="HTH_ARAC_FAMILY_2"/>
    <property type="match status" value="1"/>
</dbReference>
<evidence type="ECO:0000256" key="1">
    <source>
        <dbReference type="ARBA" id="ARBA00023015"/>
    </source>
</evidence>
<dbReference type="OrthoDB" id="198203at2"/>
<dbReference type="Proteomes" id="UP000000925">
    <property type="component" value="Chromosome"/>
</dbReference>
<organism evidence="5 6">
    <name type="scientific">Coraliomargarita akajimensis (strain DSM 45221 / IAM 15411 / JCM 23193 / KCTC 12865 / 04OKA010-24)</name>
    <dbReference type="NCBI Taxonomy" id="583355"/>
    <lineage>
        <taxon>Bacteria</taxon>
        <taxon>Pseudomonadati</taxon>
        <taxon>Verrucomicrobiota</taxon>
        <taxon>Opitutia</taxon>
        <taxon>Puniceicoccales</taxon>
        <taxon>Coraliomargaritaceae</taxon>
        <taxon>Coraliomargarita</taxon>
    </lineage>
</organism>
<dbReference type="InterPro" id="IPR018062">
    <property type="entry name" value="HTH_AraC-typ_CS"/>
</dbReference>
<keyword evidence="6" id="KW-1185">Reference proteome</keyword>
<evidence type="ECO:0000256" key="3">
    <source>
        <dbReference type="ARBA" id="ARBA00023163"/>
    </source>
</evidence>
<evidence type="ECO:0000259" key="4">
    <source>
        <dbReference type="PROSITE" id="PS01124"/>
    </source>
</evidence>
<feature type="domain" description="HTH araC/xylS-type" evidence="4">
    <location>
        <begin position="172"/>
        <end position="270"/>
    </location>
</feature>
<evidence type="ECO:0000313" key="5">
    <source>
        <dbReference type="EMBL" id="ADE53408.1"/>
    </source>
</evidence>
<dbReference type="RefSeq" id="WP_013042133.1">
    <property type="nucleotide sequence ID" value="NC_014008.1"/>
</dbReference>
<dbReference type="PANTHER" id="PTHR43280">
    <property type="entry name" value="ARAC-FAMILY TRANSCRIPTIONAL REGULATOR"/>
    <property type="match status" value="1"/>
</dbReference>
<reference evidence="5 6" key="1">
    <citation type="journal article" date="2010" name="Stand. Genomic Sci.">
        <title>Complete genome sequence of Coraliomargarita akajimensis type strain (04OKA010-24).</title>
        <authorList>
            <person name="Mavromatis K."/>
            <person name="Abt B."/>
            <person name="Brambilla E."/>
            <person name="Lapidus A."/>
            <person name="Copeland A."/>
            <person name="Deshpande S."/>
            <person name="Nolan M."/>
            <person name="Lucas S."/>
            <person name="Tice H."/>
            <person name="Cheng J.F."/>
            <person name="Han C."/>
            <person name="Detter J.C."/>
            <person name="Woyke T."/>
            <person name="Goodwin L."/>
            <person name="Pitluck S."/>
            <person name="Held B."/>
            <person name="Brettin T."/>
            <person name="Tapia R."/>
            <person name="Ivanova N."/>
            <person name="Mikhailova N."/>
            <person name="Pati A."/>
            <person name="Liolios K."/>
            <person name="Chen A."/>
            <person name="Palaniappan K."/>
            <person name="Land M."/>
            <person name="Hauser L."/>
            <person name="Chang Y.J."/>
            <person name="Jeffries C.D."/>
            <person name="Rohde M."/>
            <person name="Goker M."/>
            <person name="Bristow J."/>
            <person name="Eisen J.A."/>
            <person name="Markowitz V."/>
            <person name="Hugenholtz P."/>
            <person name="Klenk H.P."/>
            <person name="Kyrpides N.C."/>
        </authorList>
    </citation>
    <scope>NUCLEOTIDE SEQUENCE [LARGE SCALE GENOMIC DNA]</scope>
    <source>
        <strain evidence="6">DSM 45221 / IAM 15411 / JCM 23193 / KCTC 12865</strain>
    </source>
</reference>
<evidence type="ECO:0000313" key="6">
    <source>
        <dbReference type="Proteomes" id="UP000000925"/>
    </source>
</evidence>
<dbReference type="HOGENOM" id="CLU_1060831_0_0_0"/>
<dbReference type="eggNOG" id="COG4977">
    <property type="taxonomic scope" value="Bacteria"/>
</dbReference>
<keyword evidence="1" id="KW-0805">Transcription regulation</keyword>
<dbReference type="SMART" id="SM00342">
    <property type="entry name" value="HTH_ARAC"/>
    <property type="match status" value="1"/>
</dbReference>
<keyword evidence="3" id="KW-0804">Transcription</keyword>
<accession>D5EMK2</accession>
<sequence length="282" mass="32432">MSDYLYLNLSERPRILWGGRDLYNTGLPGAFRLRDIWCLHYYTYAAQLRHNDRVEQIYPGCIGVCEPYAEVEYSGLRGAASAHYAFNFQLPEASEGFCWRVPLMVPAEAHKMKDAQQRMEMATELCLPLRKGETKPLKAEVELWSILLSIAEPTDFQGKHSSVELAGRTRMAKAFRMIDSSLGKELYPEMIADELGVSVTHLGRLFKQYAGCPVATYIRRQRVKHARTQLVFSNKPIRDIADEIGIHDLANFNRMIRREFGRTPREVREQNKEGFIVADRLD</sequence>
<dbReference type="PROSITE" id="PS00041">
    <property type="entry name" value="HTH_ARAC_FAMILY_1"/>
    <property type="match status" value="1"/>
</dbReference>
<evidence type="ECO:0000256" key="2">
    <source>
        <dbReference type="ARBA" id="ARBA00023125"/>
    </source>
</evidence>
<dbReference type="GO" id="GO:0043565">
    <property type="term" value="F:sequence-specific DNA binding"/>
    <property type="evidence" value="ECO:0007669"/>
    <property type="project" value="InterPro"/>
</dbReference>
<dbReference type="EMBL" id="CP001998">
    <property type="protein sequence ID" value="ADE53408.1"/>
    <property type="molecule type" value="Genomic_DNA"/>
</dbReference>
<dbReference type="Pfam" id="PF12833">
    <property type="entry name" value="HTH_18"/>
    <property type="match status" value="1"/>
</dbReference>
<gene>
    <name evidence="5" type="ordered locus">Caka_0383</name>
</gene>
<name>D5EMK2_CORAD</name>
<keyword evidence="2" id="KW-0238">DNA-binding</keyword>
<dbReference type="Gene3D" id="1.10.10.60">
    <property type="entry name" value="Homeodomain-like"/>
    <property type="match status" value="1"/>
</dbReference>